<keyword evidence="4 10" id="KW-0328">Glycosyltransferase</keyword>
<dbReference type="GeneID" id="17268449"/>
<evidence type="ECO:0000256" key="6">
    <source>
        <dbReference type="ARBA" id="ARBA00022692"/>
    </source>
</evidence>
<comment type="similarity">
    <text evidence="3 10">Belongs to the ALG6/ALG8 glucosyltransferase family.</text>
</comment>
<evidence type="ECO:0000256" key="3">
    <source>
        <dbReference type="ARBA" id="ARBA00008715"/>
    </source>
</evidence>
<keyword evidence="12" id="KW-1185">Reference proteome</keyword>
<evidence type="ECO:0000313" key="12">
    <source>
        <dbReference type="Proteomes" id="UP000013827"/>
    </source>
</evidence>
<dbReference type="KEGG" id="ehx:EMIHUDRAFT_43987"/>
<evidence type="ECO:0000256" key="2">
    <source>
        <dbReference type="ARBA" id="ARBA00004922"/>
    </source>
</evidence>
<dbReference type="GO" id="GO:0042283">
    <property type="term" value="F:dolichyl pyrophosphate Glc1Man9GlcNAc2 alpha-1,3-glucosyltransferase activity"/>
    <property type="evidence" value="ECO:0007669"/>
    <property type="project" value="TreeGrafter"/>
</dbReference>
<sequence length="202" mass="22389">LKLLLLPAYRSTDFEVHRHWMALTAKLPFDNWYLDETSEWTLDYPPLFAWFERLLACGGERVEPQMLTLSAVPYVSAATVAYQRCSVIAFDLLLLGGAASLAVSLAPAATQRVKPRAAASHWRWLVPTALSFCDAGALLVDHVHFQYNGPMIGLLLLSCAALVRGRQLAAAALFAVLLNLKHLFLFAAPFFFSHLLAAHVLR</sequence>
<evidence type="ECO:0000256" key="9">
    <source>
        <dbReference type="ARBA" id="ARBA00023136"/>
    </source>
</evidence>
<evidence type="ECO:0000256" key="4">
    <source>
        <dbReference type="ARBA" id="ARBA00022676"/>
    </source>
</evidence>
<dbReference type="Proteomes" id="UP000013827">
    <property type="component" value="Unassembled WGS sequence"/>
</dbReference>
<comment type="subcellular location">
    <subcellularLocation>
        <location evidence="1 10">Endoplasmic reticulum membrane</location>
        <topology evidence="1 10">Multi-pass membrane protein</topology>
    </subcellularLocation>
</comment>
<dbReference type="InterPro" id="IPR004856">
    <property type="entry name" value="Glyco_trans_ALG6/ALG8"/>
</dbReference>
<dbReference type="OMA" id="ANTWALY"/>
<evidence type="ECO:0000256" key="10">
    <source>
        <dbReference type="RuleBase" id="RU363110"/>
    </source>
</evidence>
<reference evidence="11" key="2">
    <citation type="submission" date="2024-10" db="UniProtKB">
        <authorList>
            <consortium name="EnsemblProtists"/>
        </authorList>
    </citation>
    <scope>IDENTIFICATION</scope>
</reference>
<proteinExistence type="inferred from homology"/>
<dbReference type="RefSeq" id="XP_005775331.1">
    <property type="nucleotide sequence ID" value="XM_005775274.1"/>
</dbReference>
<evidence type="ECO:0000256" key="8">
    <source>
        <dbReference type="ARBA" id="ARBA00022989"/>
    </source>
</evidence>
<dbReference type="STRING" id="2903.R1CJX2"/>
<organism evidence="11 12">
    <name type="scientific">Emiliania huxleyi (strain CCMP1516)</name>
    <dbReference type="NCBI Taxonomy" id="280463"/>
    <lineage>
        <taxon>Eukaryota</taxon>
        <taxon>Haptista</taxon>
        <taxon>Haptophyta</taxon>
        <taxon>Prymnesiophyceae</taxon>
        <taxon>Isochrysidales</taxon>
        <taxon>Noelaerhabdaceae</taxon>
        <taxon>Emiliania</taxon>
    </lineage>
</organism>
<dbReference type="UniPathway" id="UPA00378"/>
<evidence type="ECO:0000313" key="11">
    <source>
        <dbReference type="EnsemblProtists" id="EOD22902"/>
    </source>
</evidence>
<keyword evidence="8 10" id="KW-1133">Transmembrane helix</keyword>
<evidence type="ECO:0000256" key="5">
    <source>
        <dbReference type="ARBA" id="ARBA00022679"/>
    </source>
</evidence>
<evidence type="ECO:0000256" key="1">
    <source>
        <dbReference type="ARBA" id="ARBA00004477"/>
    </source>
</evidence>
<evidence type="ECO:0000256" key="7">
    <source>
        <dbReference type="ARBA" id="ARBA00022824"/>
    </source>
</evidence>
<keyword evidence="5 10" id="KW-0808">Transferase</keyword>
<dbReference type="Pfam" id="PF03155">
    <property type="entry name" value="Alg6_Alg8"/>
    <property type="match status" value="1"/>
</dbReference>
<name>A0A0D3JHB7_EMIH1</name>
<dbReference type="GO" id="GO:0005789">
    <property type="term" value="C:endoplasmic reticulum membrane"/>
    <property type="evidence" value="ECO:0007669"/>
    <property type="project" value="UniProtKB-SubCell"/>
</dbReference>
<accession>A0A0D3JHB7</accession>
<dbReference type="AlphaFoldDB" id="A0A0D3JHB7"/>
<dbReference type="EC" id="2.4.1.-" evidence="10"/>
<keyword evidence="9 10" id="KW-0472">Membrane</keyword>
<dbReference type="EnsemblProtists" id="EOD22902">
    <property type="protein sequence ID" value="EOD22902"/>
    <property type="gene ID" value="EMIHUDRAFT_43987"/>
</dbReference>
<feature type="transmembrane region" description="Helical" evidence="10">
    <location>
        <begin position="152"/>
        <end position="177"/>
    </location>
</feature>
<comment type="caution">
    <text evidence="10">Lacks conserved residue(s) required for the propagation of feature annotation.</text>
</comment>
<keyword evidence="7 10" id="KW-0256">Endoplasmic reticulum</keyword>
<dbReference type="HOGENOM" id="CLU_096702_0_0_1"/>
<feature type="transmembrane region" description="Helical" evidence="10">
    <location>
        <begin position="92"/>
        <end position="110"/>
    </location>
</feature>
<protein>
    <recommendedName>
        <fullName evidence="10">Alpha-1,3-glucosyltransferase</fullName>
        <ecNumber evidence="10">2.4.1.-</ecNumber>
    </recommendedName>
</protein>
<dbReference type="eggNOG" id="KOG2576">
    <property type="taxonomic scope" value="Eukaryota"/>
</dbReference>
<dbReference type="PaxDb" id="2903-EOD22902"/>
<keyword evidence="6 10" id="KW-0812">Transmembrane</keyword>
<comment type="pathway">
    <text evidence="2 10">Protein modification; protein glycosylation.</text>
</comment>
<dbReference type="GO" id="GO:0006487">
    <property type="term" value="P:protein N-linked glycosylation"/>
    <property type="evidence" value="ECO:0007669"/>
    <property type="project" value="TreeGrafter"/>
</dbReference>
<dbReference type="PANTHER" id="PTHR12413:SF2">
    <property type="entry name" value="DOLICHYL PYROPHOSPHATE GLC1MAN9GLCNAC2 ALPHA-1,3-GLUCOSYLTRANSFERASE-RELATED"/>
    <property type="match status" value="1"/>
</dbReference>
<dbReference type="PANTHER" id="PTHR12413">
    <property type="entry name" value="DOLICHYL GLYCOSYLTRANSFERASE"/>
    <property type="match status" value="1"/>
</dbReference>
<reference evidence="12" key="1">
    <citation type="journal article" date="2013" name="Nature">
        <title>Pan genome of the phytoplankton Emiliania underpins its global distribution.</title>
        <authorList>
            <person name="Read B.A."/>
            <person name="Kegel J."/>
            <person name="Klute M.J."/>
            <person name="Kuo A."/>
            <person name="Lefebvre S.C."/>
            <person name="Maumus F."/>
            <person name="Mayer C."/>
            <person name="Miller J."/>
            <person name="Monier A."/>
            <person name="Salamov A."/>
            <person name="Young J."/>
            <person name="Aguilar M."/>
            <person name="Claverie J.M."/>
            <person name="Frickenhaus S."/>
            <person name="Gonzalez K."/>
            <person name="Herman E.K."/>
            <person name="Lin Y.C."/>
            <person name="Napier J."/>
            <person name="Ogata H."/>
            <person name="Sarno A.F."/>
            <person name="Shmutz J."/>
            <person name="Schroeder D."/>
            <person name="de Vargas C."/>
            <person name="Verret F."/>
            <person name="von Dassow P."/>
            <person name="Valentin K."/>
            <person name="Van de Peer Y."/>
            <person name="Wheeler G."/>
            <person name="Dacks J.B."/>
            <person name="Delwiche C.F."/>
            <person name="Dyhrman S.T."/>
            <person name="Glockner G."/>
            <person name="John U."/>
            <person name="Richards T."/>
            <person name="Worden A.Z."/>
            <person name="Zhang X."/>
            <person name="Grigoriev I.V."/>
            <person name="Allen A.E."/>
            <person name="Bidle K."/>
            <person name="Borodovsky M."/>
            <person name="Bowler C."/>
            <person name="Brownlee C."/>
            <person name="Cock J.M."/>
            <person name="Elias M."/>
            <person name="Gladyshev V.N."/>
            <person name="Groth M."/>
            <person name="Guda C."/>
            <person name="Hadaegh A."/>
            <person name="Iglesias-Rodriguez M.D."/>
            <person name="Jenkins J."/>
            <person name="Jones B.M."/>
            <person name="Lawson T."/>
            <person name="Leese F."/>
            <person name="Lindquist E."/>
            <person name="Lobanov A."/>
            <person name="Lomsadze A."/>
            <person name="Malik S.B."/>
            <person name="Marsh M.E."/>
            <person name="Mackinder L."/>
            <person name="Mock T."/>
            <person name="Mueller-Roeber B."/>
            <person name="Pagarete A."/>
            <person name="Parker M."/>
            <person name="Probert I."/>
            <person name="Quesneville H."/>
            <person name="Raines C."/>
            <person name="Rensing S.A."/>
            <person name="Riano-Pachon D.M."/>
            <person name="Richier S."/>
            <person name="Rokitta S."/>
            <person name="Shiraiwa Y."/>
            <person name="Soanes D.M."/>
            <person name="van der Giezen M."/>
            <person name="Wahlund T.M."/>
            <person name="Williams B."/>
            <person name="Wilson W."/>
            <person name="Wolfe G."/>
            <person name="Wurch L.L."/>
        </authorList>
    </citation>
    <scope>NUCLEOTIDE SEQUENCE</scope>
</reference>